<evidence type="ECO:0000313" key="11">
    <source>
        <dbReference type="EMBL" id="LAC21616.1"/>
    </source>
</evidence>
<evidence type="ECO:0000256" key="1">
    <source>
        <dbReference type="ARBA" id="ARBA00004087"/>
    </source>
</evidence>
<reference evidence="10" key="2">
    <citation type="journal article" date="2018" name="Biosci. Biotechnol. Biochem.">
        <title>Polysaccharide hydrolase of the hadal zone amphipods Hirondellea gigas.</title>
        <authorList>
            <person name="Kobayashi H."/>
            <person name="Nagahama T."/>
            <person name="Arai W."/>
            <person name="Sasagawa Y."/>
            <person name="Umeda M."/>
            <person name="Hayashi T."/>
            <person name="Nikaido I."/>
            <person name="Watanabe H."/>
            <person name="Oguri K."/>
            <person name="Kitazato H."/>
            <person name="Fujioka K."/>
            <person name="Kido Y."/>
            <person name="Takami H."/>
        </authorList>
    </citation>
    <scope>NUCLEOTIDE SEQUENCE</scope>
    <source>
        <tissue evidence="10">Whole body</tissue>
    </source>
</reference>
<dbReference type="Pfam" id="PF17833">
    <property type="entry name" value="pre-PUA_NIP7"/>
    <property type="match status" value="1"/>
</dbReference>
<comment type="similarity">
    <text evidence="3 8">Belongs to the NIP7 family.</text>
</comment>
<evidence type="ECO:0000256" key="6">
    <source>
        <dbReference type="ARBA" id="ARBA00022884"/>
    </source>
</evidence>
<evidence type="ECO:0000256" key="8">
    <source>
        <dbReference type="PIRNR" id="PIRNR017190"/>
    </source>
</evidence>
<dbReference type="InterPro" id="IPR055359">
    <property type="entry name" value="Nip7_N_euk"/>
</dbReference>
<dbReference type="Pfam" id="PF03657">
    <property type="entry name" value="UPF0113"/>
    <property type="match status" value="1"/>
</dbReference>
<evidence type="ECO:0000256" key="2">
    <source>
        <dbReference type="ARBA" id="ARBA00004604"/>
    </source>
</evidence>
<dbReference type="SUPFAM" id="SSF88697">
    <property type="entry name" value="PUA domain-like"/>
    <property type="match status" value="1"/>
</dbReference>
<dbReference type="InterPro" id="IPR002478">
    <property type="entry name" value="PUA"/>
</dbReference>
<dbReference type="PROSITE" id="PS50890">
    <property type="entry name" value="PUA"/>
    <property type="match status" value="1"/>
</dbReference>
<dbReference type="Gene3D" id="2.30.130.10">
    <property type="entry name" value="PUA domain"/>
    <property type="match status" value="1"/>
</dbReference>
<evidence type="ECO:0000256" key="4">
    <source>
        <dbReference type="ARBA" id="ARBA00018162"/>
    </source>
</evidence>
<dbReference type="PANTHER" id="PTHR23415">
    <property type="entry name" value="CYCLIN-DEPENDENT KINASES REGULATORY SUBUNIT/60S RIBOSOME SUBUNIT BIOGENESIS PROTEIN NIP7"/>
    <property type="match status" value="1"/>
</dbReference>
<reference evidence="11" key="1">
    <citation type="submission" date="2017-11" db="EMBL/GenBank/DDBJ databases">
        <title>The sensing device of the deep-sea amphipod.</title>
        <authorList>
            <person name="Kobayashi H."/>
            <person name="Nagahama T."/>
            <person name="Arai W."/>
            <person name="Sasagawa Y."/>
            <person name="Umeda M."/>
            <person name="Hayashi T."/>
            <person name="Nikaido I."/>
            <person name="Watanabe H."/>
            <person name="Oguri K."/>
            <person name="Kitazato H."/>
            <person name="Fujioka K."/>
            <person name="Kido Y."/>
            <person name="Takami H."/>
        </authorList>
    </citation>
    <scope>NUCLEOTIDE SEQUENCE</scope>
    <source>
        <tissue evidence="11">Whole body</tissue>
    </source>
</reference>
<dbReference type="AlphaFoldDB" id="A0A2P2I1J4"/>
<accession>A0A2P2I1J4</accession>
<dbReference type="FunFam" id="3.10.450.220:FF:000001">
    <property type="entry name" value="60S ribosome subunit biogenesis protein NIP7 homolog"/>
    <property type="match status" value="1"/>
</dbReference>
<dbReference type="CDD" id="cd21151">
    <property type="entry name" value="PUA_Nip7-like"/>
    <property type="match status" value="1"/>
</dbReference>
<evidence type="ECO:0000259" key="9">
    <source>
        <dbReference type="SMART" id="SM00359"/>
    </source>
</evidence>
<evidence type="ECO:0000256" key="5">
    <source>
        <dbReference type="ARBA" id="ARBA00022517"/>
    </source>
</evidence>
<dbReference type="InterPro" id="IPR016686">
    <property type="entry name" value="Ribosomal_synth_fac_NIP7"/>
</dbReference>
<dbReference type="EMBL" id="IACF01002197">
    <property type="protein sequence ID" value="LAB67859.1"/>
    <property type="molecule type" value="mRNA"/>
</dbReference>
<comment type="subunit">
    <text evidence="8">Interacts with pre-ribosome complex.</text>
</comment>
<dbReference type="InterPro" id="IPR005155">
    <property type="entry name" value="UPF0113_PUA"/>
</dbReference>
<dbReference type="GO" id="GO:0042255">
    <property type="term" value="P:ribosome assembly"/>
    <property type="evidence" value="ECO:0007669"/>
    <property type="project" value="InterPro"/>
</dbReference>
<dbReference type="PIRSF" id="PIRSF017190">
    <property type="entry name" value="Rbsml_synth_fac_NIP7"/>
    <property type="match status" value="1"/>
</dbReference>
<keyword evidence="6 8" id="KW-0694">RNA-binding</keyword>
<dbReference type="Gene3D" id="3.10.450.220">
    <property type="match status" value="1"/>
</dbReference>
<dbReference type="InterPro" id="IPR040598">
    <property type="entry name" value="NIP7_N"/>
</dbReference>
<comment type="function">
    <text evidence="1 8">Required for proper 34S pre-rRNA processing and 60S ribosome subunit assembly.</text>
</comment>
<protein>
    <recommendedName>
        <fullName evidence="4 8">60S ribosome subunit biogenesis protein NIP7 homolog</fullName>
    </recommendedName>
</protein>
<dbReference type="GO" id="GO:0003723">
    <property type="term" value="F:RNA binding"/>
    <property type="evidence" value="ECO:0007669"/>
    <property type="project" value="UniProtKB-KW"/>
</dbReference>
<name>A0A2P2I1J4_9CRUS</name>
<dbReference type="CDD" id="cd21146">
    <property type="entry name" value="Nip7_N_euk"/>
    <property type="match status" value="1"/>
</dbReference>
<proteinExistence type="evidence at transcript level"/>
<evidence type="ECO:0000313" key="10">
    <source>
        <dbReference type="EMBL" id="LAB67859.1"/>
    </source>
</evidence>
<dbReference type="FunFam" id="2.30.130.10:FF:000002">
    <property type="entry name" value="60S ribosome subunit biogenesis protein NIP7 homolog"/>
    <property type="match status" value="1"/>
</dbReference>
<sequence>MRTLSENETKVLFAKIMKYIGENVKLLIKRPDGDYCFRIHNNRVFYVSERHMKLASTIPKDLLVSMGTIMGKFTKSGKFNLHITALEYLAPYAQYKVWVKESSEQSFLYANHVMKSDLAKITEGTPKYAGVVVCNLKGVPLGFGVAAKSPLECRHADPLTIVTFHQADLGEYIRDEAKII</sequence>
<organism evidence="10">
    <name type="scientific">Hirondellea gigas</name>
    <dbReference type="NCBI Taxonomy" id="1518452"/>
    <lineage>
        <taxon>Eukaryota</taxon>
        <taxon>Metazoa</taxon>
        <taxon>Ecdysozoa</taxon>
        <taxon>Arthropoda</taxon>
        <taxon>Crustacea</taxon>
        <taxon>Multicrustacea</taxon>
        <taxon>Malacostraca</taxon>
        <taxon>Eumalacostraca</taxon>
        <taxon>Peracarida</taxon>
        <taxon>Amphipoda</taxon>
        <taxon>Amphilochidea</taxon>
        <taxon>Lysianassida</taxon>
        <taxon>Lysianassidira</taxon>
        <taxon>Lysianassoidea</taxon>
        <taxon>Lysianassidae</taxon>
        <taxon>Hirondellea</taxon>
    </lineage>
</organism>
<keyword evidence="5 8" id="KW-0690">Ribosome biogenesis</keyword>
<dbReference type="GO" id="GO:0005730">
    <property type="term" value="C:nucleolus"/>
    <property type="evidence" value="ECO:0007669"/>
    <property type="project" value="UniProtKB-SubCell"/>
</dbReference>
<dbReference type="EMBL" id="IACT01002331">
    <property type="protein sequence ID" value="LAC21616.1"/>
    <property type="molecule type" value="mRNA"/>
</dbReference>
<dbReference type="SUPFAM" id="SSF88802">
    <property type="entry name" value="Pre-PUA domain"/>
    <property type="match status" value="1"/>
</dbReference>
<dbReference type="SMART" id="SM00359">
    <property type="entry name" value="PUA"/>
    <property type="match status" value="1"/>
</dbReference>
<dbReference type="InterPro" id="IPR036974">
    <property type="entry name" value="PUA_sf"/>
</dbReference>
<evidence type="ECO:0000256" key="3">
    <source>
        <dbReference type="ARBA" id="ARBA00009895"/>
    </source>
</evidence>
<dbReference type="InterPro" id="IPR015947">
    <property type="entry name" value="PUA-like_sf"/>
</dbReference>
<evidence type="ECO:0000256" key="7">
    <source>
        <dbReference type="ARBA" id="ARBA00023242"/>
    </source>
</evidence>
<feature type="domain" description="PUA" evidence="9">
    <location>
        <begin position="95"/>
        <end position="170"/>
    </location>
</feature>
<keyword evidence="7 8" id="KW-0539">Nucleus</keyword>
<comment type="subcellular location">
    <subcellularLocation>
        <location evidence="2">Nucleus</location>
        <location evidence="2">Nucleolus</location>
    </subcellularLocation>
</comment>